<evidence type="ECO:0000256" key="9">
    <source>
        <dbReference type="SAM" id="SignalP"/>
    </source>
</evidence>
<comment type="cofactor">
    <cofactor evidence="1">
        <name>Mn(2+)</name>
        <dbReference type="ChEBI" id="CHEBI:29035"/>
    </cofactor>
</comment>
<dbReference type="InterPro" id="IPR051547">
    <property type="entry name" value="TDP2-like"/>
</dbReference>
<evidence type="ECO:0000256" key="4">
    <source>
        <dbReference type="ARBA" id="ARBA00022723"/>
    </source>
</evidence>
<name>A0A449BA85_9BACT</name>
<dbReference type="RefSeq" id="WP_129622950.1">
    <property type="nucleotide sequence ID" value="NZ_LR215043.1"/>
</dbReference>
<dbReference type="Proteomes" id="UP000290876">
    <property type="component" value="Chromosome"/>
</dbReference>
<dbReference type="PROSITE" id="PS51257">
    <property type="entry name" value="PROKAR_LIPOPROTEIN"/>
    <property type="match status" value="1"/>
</dbReference>
<protein>
    <submittedName>
        <fullName evidence="10">Membrane nuclease MnuA</fullName>
    </submittedName>
</protein>
<dbReference type="GO" id="GO:0003697">
    <property type="term" value="F:single-stranded DNA binding"/>
    <property type="evidence" value="ECO:0007669"/>
    <property type="project" value="TreeGrafter"/>
</dbReference>
<keyword evidence="6" id="KW-0378">Hydrolase</keyword>
<dbReference type="GO" id="GO:0006302">
    <property type="term" value="P:double-strand break repair"/>
    <property type="evidence" value="ECO:0007669"/>
    <property type="project" value="TreeGrafter"/>
</dbReference>
<dbReference type="OrthoDB" id="403989at2"/>
<feature type="signal peptide" evidence="9">
    <location>
        <begin position="1"/>
        <end position="22"/>
    </location>
</feature>
<dbReference type="GO" id="GO:0005737">
    <property type="term" value="C:cytoplasm"/>
    <property type="evidence" value="ECO:0007669"/>
    <property type="project" value="TreeGrafter"/>
</dbReference>
<dbReference type="Gene3D" id="3.60.10.10">
    <property type="entry name" value="Endonuclease/exonuclease/phosphatase"/>
    <property type="match status" value="1"/>
</dbReference>
<evidence type="ECO:0000256" key="5">
    <source>
        <dbReference type="ARBA" id="ARBA00022763"/>
    </source>
</evidence>
<keyword evidence="11" id="KW-1185">Reference proteome</keyword>
<accession>A0A449BA85</accession>
<evidence type="ECO:0000313" key="10">
    <source>
        <dbReference type="EMBL" id="VEU78102.1"/>
    </source>
</evidence>
<evidence type="ECO:0000256" key="6">
    <source>
        <dbReference type="ARBA" id="ARBA00022801"/>
    </source>
</evidence>
<gene>
    <name evidence="10" type="primary">MCYN0860_3</name>
    <name evidence="10" type="ORF">NCTC10184_00324</name>
</gene>
<dbReference type="PANTHER" id="PTHR15822:SF4">
    <property type="entry name" value="TYROSYL-DNA PHOSPHODIESTERASE 2"/>
    <property type="match status" value="1"/>
</dbReference>
<keyword evidence="7" id="KW-0460">Magnesium</keyword>
<proteinExistence type="predicted"/>
<dbReference type="GO" id="GO:0070260">
    <property type="term" value="F:5'-tyrosyl-DNA phosphodiesterase activity"/>
    <property type="evidence" value="ECO:0007669"/>
    <property type="project" value="TreeGrafter"/>
</dbReference>
<sequence>MKLKTKLVLSCAGIASFLPLLSATSCTEKISDAAQDILKKITNIPDNTANNTQKQNEQKSIFSGDKIQIMSWNIENFGGTNDNALSNKVYGLAGTIFHVSPDIVAIQEINSNSGDKLQRITDLLNNFEKERSDNKTKNSWTFVTSETIKNPNFPNSIEDFGFIYKENVVSVVQKDGQEVKKLLTNYDFTRYPFLVDFQVNGKDDVLSLVTFHLDSPGNSASKNEQASKQYNGQGEQEVKEALMFPKIILDLKNAGVTNDIILLGDTNIMAENQALFETQEFIQNNIKTAYREFAQNVNEHYKSSLRQTATYKKSGKSAGYSQPYDKFVYLDQGAENIAPVAPEQYRVDLLKAYDTQGGWLDLKTGQQKWWNIYSKNTSYVNKNSVPWYELVTNISDHAPVLLDYYLTKTTS</sequence>
<evidence type="ECO:0000256" key="2">
    <source>
        <dbReference type="ARBA" id="ARBA00001946"/>
    </source>
</evidence>
<dbReference type="GO" id="GO:0004518">
    <property type="term" value="F:nuclease activity"/>
    <property type="evidence" value="ECO:0007669"/>
    <property type="project" value="UniProtKB-KW"/>
</dbReference>
<keyword evidence="8" id="KW-0234">DNA repair</keyword>
<evidence type="ECO:0000256" key="8">
    <source>
        <dbReference type="ARBA" id="ARBA00023204"/>
    </source>
</evidence>
<evidence type="ECO:0000256" key="7">
    <source>
        <dbReference type="ARBA" id="ARBA00022842"/>
    </source>
</evidence>
<evidence type="ECO:0000313" key="11">
    <source>
        <dbReference type="Proteomes" id="UP000290876"/>
    </source>
</evidence>
<feature type="chain" id="PRO_5019271739" evidence="9">
    <location>
        <begin position="23"/>
        <end position="411"/>
    </location>
</feature>
<reference evidence="10 11" key="1">
    <citation type="submission" date="2019-01" db="EMBL/GenBank/DDBJ databases">
        <authorList>
            <consortium name="Pathogen Informatics"/>
        </authorList>
    </citation>
    <scope>NUCLEOTIDE SEQUENCE [LARGE SCALE GENOMIC DNA]</scope>
    <source>
        <strain evidence="10 11">NCTC10184</strain>
    </source>
</reference>
<comment type="cofactor">
    <cofactor evidence="2">
        <name>Mg(2+)</name>
        <dbReference type="ChEBI" id="CHEBI:18420"/>
    </cofactor>
</comment>
<organism evidence="10 11">
    <name type="scientific">Mycoplasmopsis columbinasalis</name>
    <dbReference type="NCBI Taxonomy" id="114880"/>
    <lineage>
        <taxon>Bacteria</taxon>
        <taxon>Bacillati</taxon>
        <taxon>Mycoplasmatota</taxon>
        <taxon>Mycoplasmoidales</taxon>
        <taxon>Metamycoplasmataceae</taxon>
        <taxon>Mycoplasmopsis</taxon>
    </lineage>
</organism>
<keyword evidence="9" id="KW-0732">Signal</keyword>
<dbReference type="SUPFAM" id="SSF56219">
    <property type="entry name" value="DNase I-like"/>
    <property type="match status" value="1"/>
</dbReference>
<evidence type="ECO:0000256" key="3">
    <source>
        <dbReference type="ARBA" id="ARBA00022722"/>
    </source>
</evidence>
<keyword evidence="3" id="KW-0540">Nuclease</keyword>
<dbReference type="AlphaFoldDB" id="A0A449BA85"/>
<keyword evidence="5" id="KW-0227">DNA damage</keyword>
<dbReference type="KEGG" id="mcob:NCTC10184_00324"/>
<dbReference type="GO" id="GO:0046872">
    <property type="term" value="F:metal ion binding"/>
    <property type="evidence" value="ECO:0007669"/>
    <property type="project" value="UniProtKB-KW"/>
</dbReference>
<dbReference type="PANTHER" id="PTHR15822">
    <property type="entry name" value="TRAF AND TNF RECEPTOR-ASSOCIATED PROTEIN"/>
    <property type="match status" value="1"/>
</dbReference>
<dbReference type="EMBL" id="LR215043">
    <property type="protein sequence ID" value="VEU78102.1"/>
    <property type="molecule type" value="Genomic_DNA"/>
</dbReference>
<keyword evidence="4" id="KW-0479">Metal-binding</keyword>
<dbReference type="NCBIfam" id="NF045851">
    <property type="entry name" value="mem_nucl_MnuA"/>
    <property type="match status" value="1"/>
</dbReference>
<evidence type="ECO:0000256" key="1">
    <source>
        <dbReference type="ARBA" id="ARBA00001936"/>
    </source>
</evidence>
<dbReference type="InterPro" id="IPR036691">
    <property type="entry name" value="Endo/exonu/phosph_ase_sf"/>
</dbReference>